<dbReference type="InterPro" id="IPR034033">
    <property type="entry name" value="Serralysin-like"/>
</dbReference>
<dbReference type="SMART" id="SM00235">
    <property type="entry name" value="ZnMc"/>
    <property type="match status" value="1"/>
</dbReference>
<sequence length="566" mass="58906">MSLATGNNAIDALVYGSWNSTAQTPVTLTYGFLTRAPAGASADDRNGFQPMSTAQQAAVREAMGIWASVADITFVEVAADSGNLRFGTNEQDGSSGYAYLPKAGVSMLSMYLDHTSAYNSIFTPGTYGPWVVLHEIGHLLGLKHPGDYDSAGNGVAGPFLPRATDNNDYTQMSYNDPSSYAINRSYATTAMLYDIQAIQYLYGANMRHRAGDDSYVASNATAPLCIWDAGGTDTVDFAACTGPSVINLNAGAFSETARGLNNVSIAYNVTIENAIGGAGGTTFYANSAGNHLAGGIGVDTFHQGAGSDTIAGGAGQDTVVFANDYAAYRVLREGDTLTVTGEGADILSGIEYLRFADRTLGIDAFGAGVTDGNDIIIAPSGSARIDGGGGRDMVIFAGARAGYQVQADGDGYTVTGTASGTVDVVVDVERVQFADASVALDVDGAPGQLYRLYEAAFGRAPDQAGLGFWLAGADNGLALGNVAQAFAQSPEFGALYGTLDNAGFLTRLYINVLDREYDAAGYAYWLEVLDRGAARGDVLTGFSESAEFRATLVGAISDGIDYLPYA</sequence>
<evidence type="ECO:0000256" key="6">
    <source>
        <dbReference type="ARBA" id="ARBA00022801"/>
    </source>
</evidence>
<organism evidence="9 10">
    <name type="scientific">Pseudoduganella lutea</name>
    <dbReference type="NCBI Taxonomy" id="321985"/>
    <lineage>
        <taxon>Bacteria</taxon>
        <taxon>Pseudomonadati</taxon>
        <taxon>Pseudomonadota</taxon>
        <taxon>Betaproteobacteria</taxon>
        <taxon>Burkholderiales</taxon>
        <taxon>Oxalobacteraceae</taxon>
        <taxon>Telluria group</taxon>
        <taxon>Pseudoduganella</taxon>
    </lineage>
</organism>
<evidence type="ECO:0000256" key="1">
    <source>
        <dbReference type="ARBA" id="ARBA00004613"/>
    </source>
</evidence>
<dbReference type="InterPro" id="IPR001818">
    <property type="entry name" value="Pept_M10_metallopeptidase"/>
</dbReference>
<dbReference type="Pfam" id="PF00413">
    <property type="entry name" value="Peptidase_M10"/>
    <property type="match status" value="1"/>
</dbReference>
<keyword evidence="2" id="KW-0964">Secreted</keyword>
<dbReference type="InterPro" id="IPR024079">
    <property type="entry name" value="MetalloPept_cat_dom_sf"/>
</dbReference>
<keyword evidence="7" id="KW-0862">Zinc</keyword>
<dbReference type="InterPro" id="IPR038255">
    <property type="entry name" value="PBS_linker_sf"/>
</dbReference>
<comment type="subcellular location">
    <subcellularLocation>
        <location evidence="1">Secreted</location>
    </subcellularLocation>
</comment>
<evidence type="ECO:0000313" key="10">
    <source>
        <dbReference type="Proteomes" id="UP000290637"/>
    </source>
</evidence>
<evidence type="ECO:0000256" key="7">
    <source>
        <dbReference type="ARBA" id="ARBA00022833"/>
    </source>
</evidence>
<dbReference type="GO" id="GO:0005615">
    <property type="term" value="C:extracellular space"/>
    <property type="evidence" value="ECO:0007669"/>
    <property type="project" value="InterPro"/>
</dbReference>
<dbReference type="Gene3D" id="1.10.3130.20">
    <property type="entry name" value="Phycobilisome linker domain"/>
    <property type="match status" value="1"/>
</dbReference>
<dbReference type="GO" id="GO:0005509">
    <property type="term" value="F:calcium ion binding"/>
    <property type="evidence" value="ECO:0007669"/>
    <property type="project" value="InterPro"/>
</dbReference>
<keyword evidence="4" id="KW-0479">Metal-binding</keyword>
<dbReference type="InterPro" id="IPR006026">
    <property type="entry name" value="Peptidase_Metallo"/>
</dbReference>
<dbReference type="Gene3D" id="2.150.10.10">
    <property type="entry name" value="Serralysin-like metalloprotease, C-terminal"/>
    <property type="match status" value="1"/>
</dbReference>
<proteinExistence type="predicted"/>
<protein>
    <submittedName>
        <fullName evidence="9">DUF4214 domain-containing protein</fullName>
    </submittedName>
</protein>
<evidence type="ECO:0000256" key="4">
    <source>
        <dbReference type="ARBA" id="ARBA00022723"/>
    </source>
</evidence>
<dbReference type="InterPro" id="IPR011049">
    <property type="entry name" value="Serralysin-like_metalloprot_C"/>
</dbReference>
<keyword evidence="3" id="KW-0645">Protease</keyword>
<dbReference type="SUPFAM" id="SSF51120">
    <property type="entry name" value="beta-Roll"/>
    <property type="match status" value="1"/>
</dbReference>
<dbReference type="OrthoDB" id="480426at2"/>
<dbReference type="AlphaFoldDB" id="A0A4P6L4B0"/>
<dbReference type="Pfam" id="PF08548">
    <property type="entry name" value="Peptidase_M10_C"/>
    <property type="match status" value="1"/>
</dbReference>
<reference evidence="9 10" key="1">
    <citation type="submission" date="2019-02" db="EMBL/GenBank/DDBJ databases">
        <title>Draft Genome Sequences of Six Type Strains of the Genus Massilia.</title>
        <authorList>
            <person name="Miess H."/>
            <person name="Frediansyhah A."/>
            <person name="Gross H."/>
        </authorList>
    </citation>
    <scope>NUCLEOTIDE SEQUENCE [LARGE SCALE GENOMIC DNA]</scope>
    <source>
        <strain evidence="9 10">DSM 17473</strain>
    </source>
</reference>
<keyword evidence="6" id="KW-0378">Hydrolase</keyword>
<accession>A0A4P6L4B0</accession>
<dbReference type="KEGG" id="plue:EWM63_27520"/>
<dbReference type="CDD" id="cd04277">
    <property type="entry name" value="ZnMc_serralysin_like"/>
    <property type="match status" value="1"/>
</dbReference>
<dbReference type="RefSeq" id="WP_130189372.1">
    <property type="nucleotide sequence ID" value="NZ_CP035913.1"/>
</dbReference>
<keyword evidence="5" id="KW-0677">Repeat</keyword>
<dbReference type="GO" id="GO:0004222">
    <property type="term" value="F:metalloendopeptidase activity"/>
    <property type="evidence" value="ECO:0007669"/>
    <property type="project" value="InterPro"/>
</dbReference>
<dbReference type="GO" id="GO:0006508">
    <property type="term" value="P:proteolysis"/>
    <property type="evidence" value="ECO:0007669"/>
    <property type="project" value="UniProtKB-KW"/>
</dbReference>
<dbReference type="GO" id="GO:0031012">
    <property type="term" value="C:extracellular matrix"/>
    <property type="evidence" value="ECO:0007669"/>
    <property type="project" value="InterPro"/>
</dbReference>
<evidence type="ECO:0000256" key="2">
    <source>
        <dbReference type="ARBA" id="ARBA00022525"/>
    </source>
</evidence>
<gene>
    <name evidence="9" type="ORF">EWM63_27520</name>
</gene>
<name>A0A4P6L4B0_9BURK</name>
<evidence type="ECO:0000259" key="8">
    <source>
        <dbReference type="SMART" id="SM00235"/>
    </source>
</evidence>
<dbReference type="GO" id="GO:0008270">
    <property type="term" value="F:zinc ion binding"/>
    <property type="evidence" value="ECO:0007669"/>
    <property type="project" value="InterPro"/>
</dbReference>
<dbReference type="Pfam" id="PF13946">
    <property type="entry name" value="DUF4214"/>
    <property type="match status" value="1"/>
</dbReference>
<evidence type="ECO:0000313" key="9">
    <source>
        <dbReference type="EMBL" id="QBE66264.1"/>
    </source>
</evidence>
<keyword evidence="10" id="KW-1185">Reference proteome</keyword>
<dbReference type="Gene3D" id="3.40.390.10">
    <property type="entry name" value="Collagenase (Catalytic Domain)"/>
    <property type="match status" value="1"/>
</dbReference>
<feature type="domain" description="Peptidase metallopeptidase" evidence="8">
    <location>
        <begin position="14"/>
        <end position="204"/>
    </location>
</feature>
<dbReference type="EMBL" id="CP035913">
    <property type="protein sequence ID" value="QBE66264.1"/>
    <property type="molecule type" value="Genomic_DNA"/>
</dbReference>
<dbReference type="SUPFAM" id="SSF55486">
    <property type="entry name" value="Metalloproteases ('zincins'), catalytic domain"/>
    <property type="match status" value="1"/>
</dbReference>
<dbReference type="InterPro" id="IPR013858">
    <property type="entry name" value="Peptidase_M10B_C"/>
</dbReference>
<dbReference type="InterPro" id="IPR025282">
    <property type="entry name" value="DUF4214"/>
</dbReference>
<dbReference type="Proteomes" id="UP000290637">
    <property type="component" value="Chromosome"/>
</dbReference>
<evidence type="ECO:0000256" key="3">
    <source>
        <dbReference type="ARBA" id="ARBA00022670"/>
    </source>
</evidence>
<evidence type="ECO:0000256" key="5">
    <source>
        <dbReference type="ARBA" id="ARBA00022737"/>
    </source>
</evidence>